<evidence type="ECO:0000313" key="2">
    <source>
        <dbReference type="EMBL" id="MFD2702728.1"/>
    </source>
</evidence>
<sequence length="174" mass="19520">MRRMLRMLVLMLALTAPLSVQPVATQGQSVVSAAVQPAAERTTLQSDQKATFDTVNDISLYDTAEDLVDQCGQPVNIEHNRLLGSKEYIYDDMLVGINNGIVHYVQVDNKAGYLKVNNEYMEMTPSSIRATLGEPDFVAQDGEVYVRDHHAVKVYMDPDSGKLQHVEFFDEYSF</sequence>
<evidence type="ECO:0000313" key="3">
    <source>
        <dbReference type="Proteomes" id="UP001597540"/>
    </source>
</evidence>
<dbReference type="EMBL" id="JBHUMJ010000007">
    <property type="protein sequence ID" value="MFD2702728.1"/>
    <property type="molecule type" value="Genomic_DNA"/>
</dbReference>
<dbReference type="Proteomes" id="UP001597540">
    <property type="component" value="Unassembled WGS sequence"/>
</dbReference>
<gene>
    <name evidence="2" type="ORF">ACFSVM_19935</name>
</gene>
<comment type="caution">
    <text evidence="2">The sequence shown here is derived from an EMBL/GenBank/DDBJ whole genome shotgun (WGS) entry which is preliminary data.</text>
</comment>
<keyword evidence="1" id="KW-0732">Signal</keyword>
<feature type="chain" id="PRO_5046401490" evidence="1">
    <location>
        <begin position="23"/>
        <end position="174"/>
    </location>
</feature>
<reference evidence="3" key="1">
    <citation type="journal article" date="2019" name="Int. J. Syst. Evol. Microbiol.">
        <title>The Global Catalogue of Microorganisms (GCM) 10K type strain sequencing project: providing services to taxonomists for standard genome sequencing and annotation.</title>
        <authorList>
            <consortium name="The Broad Institute Genomics Platform"/>
            <consortium name="The Broad Institute Genome Sequencing Center for Infectious Disease"/>
            <person name="Wu L."/>
            <person name="Ma J."/>
        </authorList>
    </citation>
    <scope>NUCLEOTIDE SEQUENCE [LARGE SCALE GENOMIC DNA]</scope>
    <source>
        <strain evidence="3">KCTC 33849</strain>
    </source>
</reference>
<organism evidence="2 3">
    <name type="scientific">Paenibacillus shunpengii</name>
    <dbReference type="NCBI Taxonomy" id="2054424"/>
    <lineage>
        <taxon>Bacteria</taxon>
        <taxon>Bacillati</taxon>
        <taxon>Bacillota</taxon>
        <taxon>Bacilli</taxon>
        <taxon>Bacillales</taxon>
        <taxon>Paenibacillaceae</taxon>
        <taxon>Paenibacillus</taxon>
    </lineage>
</organism>
<accession>A0ABW5STX7</accession>
<proteinExistence type="predicted"/>
<keyword evidence="3" id="KW-1185">Reference proteome</keyword>
<protein>
    <submittedName>
        <fullName evidence="2">Uncharacterized protein</fullName>
    </submittedName>
</protein>
<feature type="signal peptide" evidence="1">
    <location>
        <begin position="1"/>
        <end position="22"/>
    </location>
</feature>
<dbReference type="RefSeq" id="WP_379264094.1">
    <property type="nucleotide sequence ID" value="NZ_JBHUMJ010000007.1"/>
</dbReference>
<evidence type="ECO:0000256" key="1">
    <source>
        <dbReference type="SAM" id="SignalP"/>
    </source>
</evidence>
<name>A0ABW5STX7_9BACL</name>